<evidence type="ECO:0000256" key="1">
    <source>
        <dbReference type="ARBA" id="ARBA00023125"/>
    </source>
</evidence>
<dbReference type="InterPro" id="IPR001387">
    <property type="entry name" value="Cro/C1-type_HTH"/>
</dbReference>
<dbReference type="SMART" id="SM00530">
    <property type="entry name" value="HTH_XRE"/>
    <property type="match status" value="1"/>
</dbReference>
<dbReference type="EMBL" id="QWEG01000010">
    <property type="protein sequence ID" value="RHW37290.1"/>
    <property type="molecule type" value="Genomic_DNA"/>
</dbReference>
<dbReference type="CDD" id="cd00093">
    <property type="entry name" value="HTH_XRE"/>
    <property type="match status" value="1"/>
</dbReference>
<dbReference type="PANTHER" id="PTHR46558:SF4">
    <property type="entry name" value="DNA-BIDING PHAGE PROTEIN"/>
    <property type="match status" value="1"/>
</dbReference>
<dbReference type="OrthoDB" id="9808239at2"/>
<dbReference type="Gene3D" id="1.10.260.40">
    <property type="entry name" value="lambda repressor-like DNA-binding domains"/>
    <property type="match status" value="1"/>
</dbReference>
<dbReference type="InterPro" id="IPR010982">
    <property type="entry name" value="Lambda_DNA-bd_dom_sf"/>
</dbReference>
<evidence type="ECO:0000313" key="4">
    <source>
        <dbReference type="Proteomes" id="UP000284416"/>
    </source>
</evidence>
<comment type="caution">
    <text evidence="3">The sequence shown here is derived from an EMBL/GenBank/DDBJ whole genome shotgun (WGS) entry which is preliminary data.</text>
</comment>
<gene>
    <name evidence="3" type="ORF">D1B31_16105</name>
</gene>
<proteinExistence type="predicted"/>
<feature type="domain" description="HTH cro/C1-type" evidence="2">
    <location>
        <begin position="8"/>
        <end position="62"/>
    </location>
</feature>
<dbReference type="SUPFAM" id="SSF47413">
    <property type="entry name" value="lambda repressor-like DNA-binding domains"/>
    <property type="match status" value="1"/>
</dbReference>
<dbReference type="Pfam" id="PF01381">
    <property type="entry name" value="HTH_3"/>
    <property type="match status" value="1"/>
</dbReference>
<dbReference type="AlphaFoldDB" id="A0A417YRI9"/>
<accession>A0A417YRI9</accession>
<keyword evidence="4" id="KW-1185">Reference proteome</keyword>
<keyword evidence="1" id="KW-0238">DNA-binding</keyword>
<dbReference type="PROSITE" id="PS50943">
    <property type="entry name" value="HTH_CROC1"/>
    <property type="match status" value="1"/>
</dbReference>
<dbReference type="GO" id="GO:0003677">
    <property type="term" value="F:DNA binding"/>
    <property type="evidence" value="ECO:0007669"/>
    <property type="project" value="UniProtKB-KW"/>
</dbReference>
<sequence>MTVPREKLIAARKEMGLTQEQLAEKVGINRAYLANIENGKNTPSLEVAKNISAALSLSINDLF</sequence>
<dbReference type="RefSeq" id="WP_118922235.1">
    <property type="nucleotide sequence ID" value="NZ_QWEG01000010.1"/>
</dbReference>
<reference evidence="3 4" key="1">
    <citation type="journal article" date="2017" name="Int. J. Syst. Evol. Microbiol.">
        <title>Bacillus notoginsengisoli sp. nov., a novel bacterium isolated from the rhizosphere of Panax notoginseng.</title>
        <authorList>
            <person name="Zhang M.Y."/>
            <person name="Cheng J."/>
            <person name="Cai Y."/>
            <person name="Zhang T.Y."/>
            <person name="Wu Y.Y."/>
            <person name="Manikprabhu D."/>
            <person name="Li W.J."/>
            <person name="Zhang Y.X."/>
        </authorList>
    </citation>
    <scope>NUCLEOTIDE SEQUENCE [LARGE SCALE GENOMIC DNA]</scope>
    <source>
        <strain evidence="3 4">JCM 30743</strain>
    </source>
</reference>
<name>A0A417YRI9_9BACI</name>
<organism evidence="3 4">
    <name type="scientific">Neobacillus notoginsengisoli</name>
    <dbReference type="NCBI Taxonomy" id="1578198"/>
    <lineage>
        <taxon>Bacteria</taxon>
        <taxon>Bacillati</taxon>
        <taxon>Bacillota</taxon>
        <taxon>Bacilli</taxon>
        <taxon>Bacillales</taxon>
        <taxon>Bacillaceae</taxon>
        <taxon>Neobacillus</taxon>
    </lineage>
</organism>
<evidence type="ECO:0000313" key="3">
    <source>
        <dbReference type="EMBL" id="RHW37290.1"/>
    </source>
</evidence>
<evidence type="ECO:0000259" key="2">
    <source>
        <dbReference type="PROSITE" id="PS50943"/>
    </source>
</evidence>
<protein>
    <submittedName>
        <fullName evidence="3">XRE family transcriptional regulator</fullName>
    </submittedName>
</protein>
<dbReference type="PANTHER" id="PTHR46558">
    <property type="entry name" value="TRACRIPTIONAL REGULATORY PROTEIN-RELATED-RELATED"/>
    <property type="match status" value="1"/>
</dbReference>
<dbReference type="Proteomes" id="UP000284416">
    <property type="component" value="Unassembled WGS sequence"/>
</dbReference>